<gene>
    <name evidence="7" type="ORF">APR42_11840</name>
</gene>
<dbReference type="InterPro" id="IPR014182">
    <property type="entry name" value="ADH_Zn_typ-1"/>
</dbReference>
<dbReference type="InterPro" id="IPR002364">
    <property type="entry name" value="Quin_OxRdtase/zeta-crystal_CS"/>
</dbReference>
<evidence type="ECO:0000256" key="5">
    <source>
        <dbReference type="RuleBase" id="RU364000"/>
    </source>
</evidence>
<proteinExistence type="inferred from homology"/>
<evidence type="ECO:0000313" key="7">
    <source>
        <dbReference type="EMBL" id="KRG27192.1"/>
    </source>
</evidence>
<dbReference type="InterPro" id="IPR050700">
    <property type="entry name" value="YIM1/Zinc_Alcohol_DH_Fams"/>
</dbReference>
<keyword evidence="2 5" id="KW-0479">Metal-binding</keyword>
<dbReference type="Pfam" id="PF08240">
    <property type="entry name" value="ADH_N"/>
    <property type="match status" value="1"/>
</dbReference>
<dbReference type="InterPro" id="IPR013154">
    <property type="entry name" value="ADH-like_N"/>
</dbReference>
<dbReference type="InterPro" id="IPR036291">
    <property type="entry name" value="NAD(P)-bd_dom_sf"/>
</dbReference>
<evidence type="ECO:0000256" key="3">
    <source>
        <dbReference type="ARBA" id="ARBA00022833"/>
    </source>
</evidence>
<protein>
    <recommendedName>
        <fullName evidence="5">Zinc-type alcohol dehydrogenase-like protein</fullName>
    </recommendedName>
</protein>
<dbReference type="SUPFAM" id="SSF50129">
    <property type="entry name" value="GroES-like"/>
    <property type="match status" value="1"/>
</dbReference>
<dbReference type="Pfam" id="PF00107">
    <property type="entry name" value="ADH_zinc_N"/>
    <property type="match status" value="1"/>
</dbReference>
<dbReference type="NCBIfam" id="TIGR02817">
    <property type="entry name" value="adh_fam_1"/>
    <property type="match status" value="1"/>
</dbReference>
<sequence>MKAVGIRKSHPIDHPDSFIEFNTEEPKPGESDLLVRIKAVSVNPVDFKVRQNAAKDKELEEPKIVGWDAAGIVERVGNKVTKFKQGDEVYYAGEIDRPGCNAEFQLVNENIAGHKPKNISFEEAAAMPLTSLTAWECIFERLNIEENSGENQDILVLGGAGGVGSIAIQLLKKLTKFNVIATASRNETEAWCRNMGADVIVNHKNLEEEMKAKGYENVDYILNFSDTDMHWDAMASLIKPQGNICSIVETKNTVDLNKLKNKSVAFHWELMFTRAKFQTPDMHKQHEILERISKLLEEETIETTLNKTFLGLDPESFKEVHSLQESGKSIGKNVISF</sequence>
<evidence type="ECO:0000313" key="8">
    <source>
        <dbReference type="Proteomes" id="UP000051643"/>
    </source>
</evidence>
<dbReference type="RefSeq" id="WP_057483085.1">
    <property type="nucleotide sequence ID" value="NZ_BMWR01000007.1"/>
</dbReference>
<evidence type="ECO:0000256" key="2">
    <source>
        <dbReference type="ARBA" id="ARBA00022723"/>
    </source>
</evidence>
<dbReference type="GO" id="GO:0016491">
    <property type="term" value="F:oxidoreductase activity"/>
    <property type="evidence" value="ECO:0007669"/>
    <property type="project" value="UniProtKB-KW"/>
</dbReference>
<dbReference type="GO" id="GO:0008270">
    <property type="term" value="F:zinc ion binding"/>
    <property type="evidence" value="ECO:0007669"/>
    <property type="project" value="InterPro"/>
</dbReference>
<evidence type="ECO:0000256" key="1">
    <source>
        <dbReference type="ARBA" id="ARBA00010371"/>
    </source>
</evidence>
<reference evidence="7" key="1">
    <citation type="submission" date="2015-10" db="EMBL/GenBank/DDBJ databases">
        <title>Draft genome sequence of Salegentibacter mishustinae KCTC 12263.</title>
        <authorList>
            <person name="Lin W."/>
            <person name="Zheng Q."/>
        </authorList>
    </citation>
    <scope>NUCLEOTIDE SEQUENCE [LARGE SCALE GENOMIC DNA]</scope>
    <source>
        <strain evidence="7">KCTC 12263</strain>
    </source>
</reference>
<dbReference type="OrthoDB" id="9787435at2"/>
<comment type="caution">
    <text evidence="7">The sequence shown here is derived from an EMBL/GenBank/DDBJ whole genome shotgun (WGS) entry which is preliminary data.</text>
</comment>
<dbReference type="STRING" id="270918.APR42_11840"/>
<keyword evidence="3 5" id="KW-0862">Zinc</keyword>
<feature type="domain" description="Enoyl reductase (ER)" evidence="6">
    <location>
        <begin position="13"/>
        <end position="335"/>
    </location>
</feature>
<dbReference type="CDD" id="cd08252">
    <property type="entry name" value="AL_MDR"/>
    <property type="match status" value="1"/>
</dbReference>
<dbReference type="SUPFAM" id="SSF51735">
    <property type="entry name" value="NAD(P)-binding Rossmann-fold domains"/>
    <property type="match status" value="1"/>
</dbReference>
<comment type="similarity">
    <text evidence="1 5">Belongs to the zinc-containing alcohol dehydrogenase family. Quinone oxidoreductase subfamily.</text>
</comment>
<keyword evidence="8" id="KW-1185">Reference proteome</keyword>
<dbReference type="PANTHER" id="PTHR11695:SF294">
    <property type="entry name" value="RETICULON-4-INTERACTING PROTEIN 1, MITOCHONDRIAL"/>
    <property type="match status" value="1"/>
</dbReference>
<dbReference type="InterPro" id="IPR013149">
    <property type="entry name" value="ADH-like_C"/>
</dbReference>
<evidence type="ECO:0000259" key="6">
    <source>
        <dbReference type="SMART" id="SM00829"/>
    </source>
</evidence>
<dbReference type="EMBL" id="LKTP01000037">
    <property type="protein sequence ID" value="KRG27192.1"/>
    <property type="molecule type" value="Genomic_DNA"/>
</dbReference>
<dbReference type="Proteomes" id="UP000051643">
    <property type="component" value="Unassembled WGS sequence"/>
</dbReference>
<dbReference type="AlphaFoldDB" id="A0A0Q9ZGH4"/>
<dbReference type="Gene3D" id="3.90.180.10">
    <property type="entry name" value="Medium-chain alcohol dehydrogenases, catalytic domain"/>
    <property type="match status" value="1"/>
</dbReference>
<dbReference type="SMART" id="SM00829">
    <property type="entry name" value="PKS_ER"/>
    <property type="match status" value="1"/>
</dbReference>
<dbReference type="Gene3D" id="3.40.50.720">
    <property type="entry name" value="NAD(P)-binding Rossmann-like Domain"/>
    <property type="match status" value="1"/>
</dbReference>
<name>A0A0Q9ZGH4_9FLAO</name>
<dbReference type="PROSITE" id="PS01162">
    <property type="entry name" value="QOR_ZETA_CRYSTAL"/>
    <property type="match status" value="1"/>
</dbReference>
<dbReference type="PANTHER" id="PTHR11695">
    <property type="entry name" value="ALCOHOL DEHYDROGENASE RELATED"/>
    <property type="match status" value="1"/>
</dbReference>
<evidence type="ECO:0000256" key="4">
    <source>
        <dbReference type="ARBA" id="ARBA00023002"/>
    </source>
</evidence>
<dbReference type="InterPro" id="IPR011032">
    <property type="entry name" value="GroES-like_sf"/>
</dbReference>
<keyword evidence="4 5" id="KW-0560">Oxidoreductase</keyword>
<organism evidence="7 8">
    <name type="scientific">Salegentibacter mishustinae</name>
    <dbReference type="NCBI Taxonomy" id="270918"/>
    <lineage>
        <taxon>Bacteria</taxon>
        <taxon>Pseudomonadati</taxon>
        <taxon>Bacteroidota</taxon>
        <taxon>Flavobacteriia</taxon>
        <taxon>Flavobacteriales</taxon>
        <taxon>Flavobacteriaceae</taxon>
        <taxon>Salegentibacter</taxon>
    </lineage>
</organism>
<dbReference type="InterPro" id="IPR020843">
    <property type="entry name" value="ER"/>
</dbReference>
<accession>A0A0Q9ZGH4</accession>